<keyword evidence="2" id="KW-0186">Copper</keyword>
<dbReference type="PANTHER" id="PTHR11709:SF414">
    <property type="entry name" value="ADR239WP"/>
    <property type="match status" value="1"/>
</dbReference>
<reference evidence="10" key="1">
    <citation type="journal article" date="2011" name="Proc. Natl. Acad. Sci. U.S.A.">
        <title>Obligate biotrophy features unraveled by the genomic analysis of rust fungi.</title>
        <authorList>
            <person name="Duplessis S."/>
            <person name="Cuomo C.A."/>
            <person name="Lin Y.-C."/>
            <person name="Aerts A."/>
            <person name="Tisserant E."/>
            <person name="Veneault-Fourrey C."/>
            <person name="Joly D.L."/>
            <person name="Hacquard S."/>
            <person name="Amselem J."/>
            <person name="Cantarel B.L."/>
            <person name="Chiu R."/>
            <person name="Coutinho P.M."/>
            <person name="Feau N."/>
            <person name="Field M."/>
            <person name="Frey P."/>
            <person name="Gelhaye E."/>
            <person name="Goldberg J."/>
            <person name="Grabherr M.G."/>
            <person name="Kodira C.D."/>
            <person name="Kohler A."/>
            <person name="Kuees U."/>
            <person name="Lindquist E.A."/>
            <person name="Lucas S.M."/>
            <person name="Mago R."/>
            <person name="Mauceli E."/>
            <person name="Morin E."/>
            <person name="Murat C."/>
            <person name="Pangilinan J.L."/>
            <person name="Park R."/>
            <person name="Pearson M."/>
            <person name="Quesneville H."/>
            <person name="Rouhier N."/>
            <person name="Sakthikumar S."/>
            <person name="Salamov A.A."/>
            <person name="Schmutz J."/>
            <person name="Selles B."/>
            <person name="Shapiro H."/>
            <person name="Tanguay P."/>
            <person name="Tuskan G.A."/>
            <person name="Henrissat B."/>
            <person name="Van de Peer Y."/>
            <person name="Rouze P."/>
            <person name="Ellis J.G."/>
            <person name="Dodds P.N."/>
            <person name="Schein J.E."/>
            <person name="Zhong S."/>
            <person name="Hamelin R.C."/>
            <person name="Grigoriev I.V."/>
            <person name="Szabo L.J."/>
            <person name="Martin F."/>
        </authorList>
    </citation>
    <scope>NUCLEOTIDE SEQUENCE [LARGE SCALE GENOMIC DNA]</scope>
    <source>
        <strain evidence="10">98AG31 / pathotype 3-4-7</strain>
    </source>
</reference>
<dbReference type="InterPro" id="IPR008972">
    <property type="entry name" value="Cupredoxin"/>
</dbReference>
<dbReference type="AlphaFoldDB" id="F4R859"/>
<feature type="domain" description="Plastocyanin-like" evidence="6">
    <location>
        <begin position="178"/>
        <end position="321"/>
    </location>
</feature>
<dbReference type="CDD" id="cd13857">
    <property type="entry name" value="CuRO_1_Diphenol_Ox"/>
    <property type="match status" value="1"/>
</dbReference>
<dbReference type="InterPro" id="IPR001117">
    <property type="entry name" value="Cu-oxidase_2nd"/>
</dbReference>
<dbReference type="CDD" id="cd13883">
    <property type="entry name" value="CuRO_2_Diphenol_Ox"/>
    <property type="match status" value="1"/>
</dbReference>
<dbReference type="SUPFAM" id="SSF49503">
    <property type="entry name" value="Cupredoxins"/>
    <property type="match status" value="3"/>
</dbReference>
<dbReference type="VEuPathDB" id="FungiDB:MELLADRAFT_124650"/>
<evidence type="ECO:0000256" key="3">
    <source>
        <dbReference type="ARBA" id="ARBA00023180"/>
    </source>
</evidence>
<dbReference type="KEGG" id="mlr:MELLADRAFT_124650"/>
<keyword evidence="3" id="KW-0325">Glycoprotein</keyword>
<comment type="similarity">
    <text evidence="1">Belongs to the multicopper oxidase family.</text>
</comment>
<dbReference type="GeneID" id="18926875"/>
<feature type="region of interest" description="Disordered" evidence="4">
    <location>
        <begin position="467"/>
        <end position="489"/>
    </location>
</feature>
<dbReference type="InterPro" id="IPR011706">
    <property type="entry name" value="Cu-oxidase_C"/>
</dbReference>
<dbReference type="EMBL" id="GL883092">
    <property type="protein sequence ID" value="EGG11670.1"/>
    <property type="molecule type" value="Genomic_DNA"/>
</dbReference>
<evidence type="ECO:0000256" key="5">
    <source>
        <dbReference type="SAM" id="SignalP"/>
    </source>
</evidence>
<gene>
    <name evidence="9" type="ORF">MELLADRAFT_124650</name>
</gene>
<dbReference type="GO" id="GO:0005507">
    <property type="term" value="F:copper ion binding"/>
    <property type="evidence" value="ECO:0007669"/>
    <property type="project" value="InterPro"/>
</dbReference>
<dbReference type="Gene3D" id="2.60.40.420">
    <property type="entry name" value="Cupredoxins - blue copper proteins"/>
    <property type="match status" value="3"/>
</dbReference>
<evidence type="ECO:0000256" key="1">
    <source>
        <dbReference type="ARBA" id="ARBA00010609"/>
    </source>
</evidence>
<keyword evidence="5" id="KW-0732">Signal</keyword>
<dbReference type="HOGENOM" id="CLU_006504_7_1_1"/>
<protein>
    <submittedName>
        <fullName evidence="9">Multicopper-oxidase laccase-like protein</fullName>
    </submittedName>
</protein>
<evidence type="ECO:0000313" key="9">
    <source>
        <dbReference type="EMBL" id="EGG11670.1"/>
    </source>
</evidence>
<dbReference type="RefSeq" id="XP_007405305.1">
    <property type="nucleotide sequence ID" value="XM_007405243.1"/>
</dbReference>
<dbReference type="Pfam" id="PF00394">
    <property type="entry name" value="Cu-oxidase"/>
    <property type="match status" value="1"/>
</dbReference>
<feature type="domain" description="Plastocyanin-like" evidence="7">
    <location>
        <begin position="528"/>
        <end position="632"/>
    </location>
</feature>
<dbReference type="Proteomes" id="UP000001072">
    <property type="component" value="Unassembled WGS sequence"/>
</dbReference>
<feature type="domain" description="Plastocyanin-like" evidence="8">
    <location>
        <begin position="53"/>
        <end position="167"/>
    </location>
</feature>
<dbReference type="OrthoDB" id="2121828at2759"/>
<evidence type="ECO:0000259" key="7">
    <source>
        <dbReference type="Pfam" id="PF07731"/>
    </source>
</evidence>
<feature type="signal peptide" evidence="5">
    <location>
        <begin position="1"/>
        <end position="21"/>
    </location>
</feature>
<keyword evidence="10" id="KW-1185">Reference proteome</keyword>
<dbReference type="Pfam" id="PF07731">
    <property type="entry name" value="Cu-oxidase_2"/>
    <property type="match status" value="1"/>
</dbReference>
<evidence type="ECO:0000256" key="2">
    <source>
        <dbReference type="ARBA" id="ARBA00023008"/>
    </source>
</evidence>
<dbReference type="eggNOG" id="KOG1263">
    <property type="taxonomic scope" value="Eukaryota"/>
</dbReference>
<dbReference type="Pfam" id="PF07732">
    <property type="entry name" value="Cu-oxidase_3"/>
    <property type="match status" value="1"/>
</dbReference>
<accession>F4R859</accession>
<proteinExistence type="inferred from homology"/>
<feature type="compositionally biased region" description="Low complexity" evidence="4">
    <location>
        <begin position="425"/>
        <end position="450"/>
    </location>
</feature>
<dbReference type="InParanoid" id="F4R859"/>
<evidence type="ECO:0000256" key="4">
    <source>
        <dbReference type="SAM" id="MobiDB-lite"/>
    </source>
</evidence>
<evidence type="ECO:0000259" key="6">
    <source>
        <dbReference type="Pfam" id="PF00394"/>
    </source>
</evidence>
<feature type="region of interest" description="Disordered" evidence="4">
    <location>
        <begin position="420"/>
        <end position="451"/>
    </location>
</feature>
<dbReference type="GO" id="GO:0016491">
    <property type="term" value="F:oxidoreductase activity"/>
    <property type="evidence" value="ECO:0007669"/>
    <property type="project" value="InterPro"/>
</dbReference>
<dbReference type="PANTHER" id="PTHR11709">
    <property type="entry name" value="MULTI-COPPER OXIDASE"/>
    <property type="match status" value="1"/>
</dbReference>
<organism evidence="10">
    <name type="scientific">Melampsora larici-populina (strain 98AG31 / pathotype 3-4-7)</name>
    <name type="common">Poplar leaf rust fungus</name>
    <dbReference type="NCBI Taxonomy" id="747676"/>
    <lineage>
        <taxon>Eukaryota</taxon>
        <taxon>Fungi</taxon>
        <taxon>Dikarya</taxon>
        <taxon>Basidiomycota</taxon>
        <taxon>Pucciniomycotina</taxon>
        <taxon>Pucciniomycetes</taxon>
        <taxon>Pucciniales</taxon>
        <taxon>Melampsoraceae</taxon>
        <taxon>Melampsora</taxon>
    </lineage>
</organism>
<name>F4R859_MELLP</name>
<dbReference type="CDD" id="cd13904">
    <property type="entry name" value="CuRO_3_Diphenol_Ox"/>
    <property type="match status" value="1"/>
</dbReference>
<evidence type="ECO:0000259" key="8">
    <source>
        <dbReference type="Pfam" id="PF07732"/>
    </source>
</evidence>
<dbReference type="InterPro" id="IPR011707">
    <property type="entry name" value="Cu-oxidase-like_N"/>
</dbReference>
<evidence type="ECO:0000313" key="10">
    <source>
        <dbReference type="Proteomes" id="UP000001072"/>
    </source>
</evidence>
<feature type="chain" id="PRO_5003314873" evidence="5">
    <location>
        <begin position="22"/>
        <end position="663"/>
    </location>
</feature>
<sequence length="663" mass="73189">MHFQNILLFFIGFVYIGTCFPQKKLAQPSTEYILGDFDINSGAVTRKFEFVCTNTTASPDGFLRGVLAINNQIPGPLIEANEGDHLDITVINNLDSALTIHWHGLYQNGTNSEDGVTGITQCPIPSGGRYTYKFQLNGQFGTFWYHAHHQNLLADGLYGPLIIHSPRDPLKRGIDFDEDVVLMIADWYHNTSSEIVKHMLSEPGYFGTPAAPSPNSVIMNGIGDWDCNRFATIHQRCEKTNSLPVFNVVGGKRIRFRIINAGSHAMIYFSGDEHSLNVTEADSTPVYGPSNVHRIKFHNGQRYSVIINTQEKEVGSSFYLRGTMDTDCFAWVAGDIQKTGLAIVRVIKPDEDMKSLKEFTIPNTKDWSDEKAGSCVDLDPELLNPIIPIDVPETVAGSGTLANAFGFQVISTGVSIPRDQASKLSSEPRSISSSSSSSSSPSSYSSPISRIKQRQLKLDSTRKVLPLGTATSSAPEKNQDGPPPTPAGARGVFFVNDANWKTYPYHPVLHDMLPGGPGSLDNAEIANVVYPNAEWYDLYLVNLDPAISHSYHLHAMDMHLVAFGKGKPTPENLSKLKYRTKNPLRRDTIVIDAASYAVVRVLADIPGVWIMHCHIGWHLAGGFAGVVIVQPNKIKQLKIPNENKSLCKNRKSPLNQYQPGKRR</sequence>
<dbReference type="InterPro" id="IPR045087">
    <property type="entry name" value="Cu-oxidase_fam"/>
</dbReference>
<dbReference type="STRING" id="747676.F4R859"/>